<dbReference type="Proteomes" id="UP000009183">
    <property type="component" value="Chromosome 8"/>
</dbReference>
<dbReference type="CDD" id="cd02859">
    <property type="entry name" value="E_set_AMPKbeta_like_N"/>
    <property type="match status" value="1"/>
</dbReference>
<proteinExistence type="predicted"/>
<dbReference type="PaxDb" id="29760-VIT_08s0007g05020.t01"/>
<feature type="region of interest" description="Disordered" evidence="2">
    <location>
        <begin position="115"/>
        <end position="144"/>
    </location>
</feature>
<dbReference type="PANTHER" id="PTHR47434">
    <property type="entry name" value="PROTEIN PTST HOMOLOG 3, CHLOROPLASTIC"/>
    <property type="match status" value="1"/>
</dbReference>
<dbReference type="InterPro" id="IPR032640">
    <property type="entry name" value="AMPK1_CBM"/>
</dbReference>
<dbReference type="AlphaFoldDB" id="F6HKB5"/>
<evidence type="ECO:0000256" key="1">
    <source>
        <dbReference type="SAM" id="Coils"/>
    </source>
</evidence>
<dbReference type="SUPFAM" id="SSF81296">
    <property type="entry name" value="E set domains"/>
    <property type="match status" value="1"/>
</dbReference>
<dbReference type="OrthoDB" id="531008at2759"/>
<reference evidence="5" key="1">
    <citation type="journal article" date="2007" name="Nature">
        <title>The grapevine genome sequence suggests ancestral hexaploidization in major angiosperm phyla.</title>
        <authorList>
            <consortium name="The French-Italian Public Consortium for Grapevine Genome Characterization."/>
            <person name="Jaillon O."/>
            <person name="Aury J.-M."/>
            <person name="Noel B."/>
            <person name="Policriti A."/>
            <person name="Clepet C."/>
            <person name="Casagrande A."/>
            <person name="Choisne N."/>
            <person name="Aubourg S."/>
            <person name="Vitulo N."/>
            <person name="Jubin C."/>
            <person name="Vezzi A."/>
            <person name="Legeai F."/>
            <person name="Hugueney P."/>
            <person name="Dasilva C."/>
            <person name="Horner D."/>
            <person name="Mica E."/>
            <person name="Jublot D."/>
            <person name="Poulain J."/>
            <person name="Bruyere C."/>
            <person name="Billault A."/>
            <person name="Segurens B."/>
            <person name="Gouyvenoux M."/>
            <person name="Ugarte E."/>
            <person name="Cattonaro F."/>
            <person name="Anthouard V."/>
            <person name="Vico V."/>
            <person name="Del Fabbro C."/>
            <person name="Alaux M."/>
            <person name="Di Gaspero G."/>
            <person name="Dumas V."/>
            <person name="Felice N."/>
            <person name="Paillard S."/>
            <person name="Juman I."/>
            <person name="Moroldo M."/>
            <person name="Scalabrin S."/>
            <person name="Canaguier A."/>
            <person name="Le Clainche I."/>
            <person name="Malacrida G."/>
            <person name="Durand E."/>
            <person name="Pesole G."/>
            <person name="Laucou V."/>
            <person name="Chatelet P."/>
            <person name="Merdinoglu D."/>
            <person name="Delledonne M."/>
            <person name="Pezzotti M."/>
            <person name="Lecharny A."/>
            <person name="Scarpelli C."/>
            <person name="Artiguenave F."/>
            <person name="Pe M.E."/>
            <person name="Valle G."/>
            <person name="Morgante M."/>
            <person name="Caboche M."/>
            <person name="Adam-Blondon A.-F."/>
            <person name="Weissenbach J."/>
            <person name="Quetier F."/>
            <person name="Wincker P."/>
        </authorList>
    </citation>
    <scope>NUCLEOTIDE SEQUENCE [LARGE SCALE GENOMIC DNA]</scope>
    <source>
        <strain evidence="5">cv. Pinot noir / PN40024</strain>
    </source>
</reference>
<dbReference type="Pfam" id="PF16561">
    <property type="entry name" value="AMPK1_CBM"/>
    <property type="match status" value="1"/>
</dbReference>
<accession>F6HKB5</accession>
<name>F6HKB5_VITVI</name>
<dbReference type="InterPro" id="IPR014756">
    <property type="entry name" value="Ig_E-set"/>
</dbReference>
<dbReference type="FunCoup" id="F6HKB5">
    <property type="interactions" value="1270"/>
</dbReference>
<dbReference type="eggNOG" id="KOG0017">
    <property type="taxonomic scope" value="Eukaryota"/>
</dbReference>
<keyword evidence="1" id="KW-0175">Coiled coil</keyword>
<dbReference type="InParanoid" id="F6HKB5"/>
<dbReference type="Gene3D" id="2.60.40.10">
    <property type="entry name" value="Immunoglobulins"/>
    <property type="match status" value="1"/>
</dbReference>
<dbReference type="PANTHER" id="PTHR47434:SF2">
    <property type="entry name" value="PROTEIN PTST HOMOLOG 3, CHLOROPLASTIC"/>
    <property type="match status" value="1"/>
</dbReference>
<feature type="coiled-coil region" evidence="1">
    <location>
        <begin position="307"/>
        <end position="334"/>
    </location>
</feature>
<feature type="domain" description="AMP-activated protein kinase glycogen-binding" evidence="3">
    <location>
        <begin position="473"/>
        <end position="561"/>
    </location>
</feature>
<organism evidence="4 5">
    <name type="scientific">Vitis vinifera</name>
    <name type="common">Grape</name>
    <dbReference type="NCBI Taxonomy" id="29760"/>
    <lineage>
        <taxon>Eukaryota</taxon>
        <taxon>Viridiplantae</taxon>
        <taxon>Streptophyta</taxon>
        <taxon>Embryophyta</taxon>
        <taxon>Tracheophyta</taxon>
        <taxon>Spermatophyta</taxon>
        <taxon>Magnoliopsida</taxon>
        <taxon>eudicotyledons</taxon>
        <taxon>Gunneridae</taxon>
        <taxon>Pentapetalae</taxon>
        <taxon>rosids</taxon>
        <taxon>Vitales</taxon>
        <taxon>Vitaceae</taxon>
        <taxon>Viteae</taxon>
        <taxon>Vitis</taxon>
    </lineage>
</organism>
<dbReference type="EMBL" id="FN595991">
    <property type="protein sequence ID" value="CCB55337.1"/>
    <property type="molecule type" value="Genomic_DNA"/>
</dbReference>
<gene>
    <name evidence="4" type="ordered locus">VIT_08s0007g05020</name>
</gene>
<evidence type="ECO:0000313" key="4">
    <source>
        <dbReference type="EMBL" id="CCB55337.1"/>
    </source>
</evidence>
<dbReference type="HOGENOM" id="CLU_040252_0_0_1"/>
<evidence type="ECO:0000256" key="2">
    <source>
        <dbReference type="SAM" id="MobiDB-lite"/>
    </source>
</evidence>
<dbReference type="InterPro" id="IPR013783">
    <property type="entry name" value="Ig-like_fold"/>
</dbReference>
<evidence type="ECO:0000313" key="5">
    <source>
        <dbReference type="Proteomes" id="UP000009183"/>
    </source>
</evidence>
<dbReference type="GO" id="GO:0019252">
    <property type="term" value="P:starch biosynthetic process"/>
    <property type="evidence" value="ECO:0000318"/>
    <property type="project" value="GO_Central"/>
</dbReference>
<evidence type="ECO:0000259" key="3">
    <source>
        <dbReference type="Pfam" id="PF16561"/>
    </source>
</evidence>
<dbReference type="SMR" id="F6HKB5"/>
<dbReference type="CDD" id="cd00303">
    <property type="entry name" value="retropepsin_like"/>
    <property type="match status" value="1"/>
</dbReference>
<protein>
    <recommendedName>
        <fullName evidence="3">AMP-activated protein kinase glycogen-binding domain-containing protein</fullName>
    </recommendedName>
</protein>
<dbReference type="GO" id="GO:0009507">
    <property type="term" value="C:chloroplast"/>
    <property type="evidence" value="ECO:0000318"/>
    <property type="project" value="GO_Central"/>
</dbReference>
<dbReference type="ExpressionAtlas" id="F6HKB5">
    <property type="expression patterns" value="baseline and differential"/>
</dbReference>
<sequence>MATHSLYPPLTSFSPPKPFIFPCLPLIRYPLQRRFPLCASSIKKPRARRKVKSDQELCNDIREFVSAVGLPEGHLPSMKELSQHGRTDLANIVRRRGYKHIKDLLSSATKTDTNEFDVGESLTENQDATSDYEDESTGQDEKAKDLVEDVPLSSKGSIMESGVTNANIDPSFNNDEQSCIRESSTHSSFQEKVAKFIQNGELDTIEDNDYGILSGAAAEEGKGVIDSENTIELESRPLAELHVEHASSGSNAAKILNGSTLFSDQIVPPVTRNDPLGDDRFSSEGLISADFDNLGIETNEGENQVEVNHLKLMLHQKELELSQLKKQIEKEKTYNEDEVSEECDYYDGMTEGYSLVVRPLLTVPKVKGEEDWRRTSIFQTRISCQGRLCTMIIDGGSSLNIASQELVEKLNLKTERHPNPFRVAWVNDTSILLALTILQTKAETEISKAQKIVLEKDAELNAAEESLSGLKEVQIQYSGDGEIVEVAGSFNGWHHRIKMDPQPSSSSKEPVGSRKSRLWSTVLWLYPGLYEIKFVIDGQWRIDPQSETVTRGTIDNNILRVDR</sequence>
<keyword evidence="5" id="KW-1185">Reference proteome</keyword>